<dbReference type="EMBL" id="SAXT01000003">
    <property type="protein sequence ID" value="TXJ12635.1"/>
    <property type="molecule type" value="Genomic_DNA"/>
</dbReference>
<evidence type="ECO:0000256" key="10">
    <source>
        <dbReference type="HAMAP-Rule" id="MF_02078"/>
    </source>
</evidence>
<accession>A0A5C8CIA6</accession>
<dbReference type="InterPro" id="IPR051050">
    <property type="entry name" value="Lipid_II_flippase_MurJ/MviN"/>
</dbReference>
<keyword evidence="3 10" id="KW-0812">Transmembrane</keyword>
<feature type="transmembrane region" description="Helical" evidence="10">
    <location>
        <begin position="464"/>
        <end position="481"/>
    </location>
</feature>
<dbReference type="CDD" id="cd13123">
    <property type="entry name" value="MATE_MurJ_like"/>
    <property type="match status" value="1"/>
</dbReference>
<evidence type="ECO:0000256" key="2">
    <source>
        <dbReference type="ARBA" id="ARBA00022475"/>
    </source>
</evidence>
<feature type="transmembrane region" description="Helical" evidence="10">
    <location>
        <begin position="141"/>
        <end position="162"/>
    </location>
</feature>
<dbReference type="PIRSF" id="PIRSF002869">
    <property type="entry name" value="MviN"/>
    <property type="match status" value="1"/>
</dbReference>
<evidence type="ECO:0000256" key="5">
    <source>
        <dbReference type="ARBA" id="ARBA00022984"/>
    </source>
</evidence>
<feature type="transmembrane region" description="Helical" evidence="10">
    <location>
        <begin position="287"/>
        <end position="308"/>
    </location>
</feature>
<feature type="transmembrane region" description="Helical" evidence="10">
    <location>
        <begin position="320"/>
        <end position="341"/>
    </location>
</feature>
<dbReference type="GO" id="GO:0008360">
    <property type="term" value="P:regulation of cell shape"/>
    <property type="evidence" value="ECO:0007669"/>
    <property type="project" value="UniProtKB-UniRule"/>
</dbReference>
<keyword evidence="2 10" id="KW-1003">Cell membrane</keyword>
<proteinExistence type="inferred from homology"/>
<dbReference type="PRINTS" id="PR01806">
    <property type="entry name" value="VIRFACTRMVIN"/>
</dbReference>
<feature type="transmembrane region" description="Helical" evidence="10">
    <location>
        <begin position="38"/>
        <end position="62"/>
    </location>
</feature>
<evidence type="ECO:0000256" key="11">
    <source>
        <dbReference type="PIRNR" id="PIRNR002869"/>
    </source>
</evidence>
<evidence type="ECO:0000313" key="13">
    <source>
        <dbReference type="Proteomes" id="UP000325116"/>
    </source>
</evidence>
<dbReference type="GO" id="GO:0071555">
    <property type="term" value="P:cell wall organization"/>
    <property type="evidence" value="ECO:0007669"/>
    <property type="project" value="UniProtKB-UniRule"/>
</dbReference>
<dbReference type="UniPathway" id="UPA00219"/>
<dbReference type="PANTHER" id="PTHR47019:SF1">
    <property type="entry name" value="LIPID II FLIPPASE MURJ"/>
    <property type="match status" value="1"/>
</dbReference>
<dbReference type="RefSeq" id="WP_147757888.1">
    <property type="nucleotide sequence ID" value="NZ_SAXT01000003.1"/>
</dbReference>
<keyword evidence="10 11" id="KW-0813">Transport</keyword>
<evidence type="ECO:0000256" key="7">
    <source>
        <dbReference type="ARBA" id="ARBA00023136"/>
    </source>
</evidence>
<comment type="subcellular location">
    <subcellularLocation>
        <location evidence="1 10">Cell membrane</location>
        <topology evidence="1 10">Multi-pass membrane protein</topology>
    </subcellularLocation>
</comment>
<feature type="transmembrane region" description="Helical" evidence="10">
    <location>
        <begin position="197"/>
        <end position="216"/>
    </location>
</feature>
<name>A0A5C8CIA6_9SPIR</name>
<comment type="similarity">
    <text evidence="9 10 11">Belongs to the MurJ/MviN family.</text>
</comment>
<feature type="transmembrane region" description="Helical" evidence="10">
    <location>
        <begin position="361"/>
        <end position="383"/>
    </location>
</feature>
<comment type="pathway">
    <text evidence="10">Cell wall biogenesis; peptidoglycan biosynthesis.</text>
</comment>
<feature type="transmembrane region" description="Helical" evidence="10">
    <location>
        <begin position="424"/>
        <end position="444"/>
    </location>
</feature>
<evidence type="ECO:0000256" key="1">
    <source>
        <dbReference type="ARBA" id="ARBA00004651"/>
    </source>
</evidence>
<gene>
    <name evidence="10 12" type="primary">murJ</name>
    <name evidence="12" type="ORF">EPJ80_03250</name>
</gene>
<dbReference type="PANTHER" id="PTHR47019">
    <property type="entry name" value="LIPID II FLIPPASE MURJ"/>
    <property type="match status" value="1"/>
</dbReference>
<dbReference type="Proteomes" id="UP000325116">
    <property type="component" value="Unassembled WGS sequence"/>
</dbReference>
<evidence type="ECO:0000256" key="8">
    <source>
        <dbReference type="ARBA" id="ARBA00060041"/>
    </source>
</evidence>
<evidence type="ECO:0000256" key="4">
    <source>
        <dbReference type="ARBA" id="ARBA00022960"/>
    </source>
</evidence>
<keyword evidence="7 10" id="KW-0472">Membrane</keyword>
<keyword evidence="4 10" id="KW-0133">Cell shape</keyword>
<evidence type="ECO:0000256" key="6">
    <source>
        <dbReference type="ARBA" id="ARBA00022989"/>
    </source>
</evidence>
<dbReference type="AlphaFoldDB" id="A0A5C8CIA6"/>
<feature type="transmembrane region" description="Helical" evidence="10">
    <location>
        <begin position="493"/>
        <end position="514"/>
    </location>
</feature>
<comment type="caution">
    <text evidence="12">The sequence shown here is derived from an EMBL/GenBank/DDBJ whole genome shotgun (WGS) entry which is preliminary data.</text>
</comment>
<dbReference type="HAMAP" id="MF_02078">
    <property type="entry name" value="MurJ_MviN"/>
    <property type="match status" value="1"/>
</dbReference>
<reference evidence="12 13" key="1">
    <citation type="journal article" date="1992" name="Lakartidningen">
        <title>[Penicillin V and not amoxicillin is the first choice preparation in acute otitis].</title>
        <authorList>
            <person name="Kamme C."/>
            <person name="Lundgren K."/>
            <person name="Prellner K."/>
        </authorList>
    </citation>
    <scope>NUCLEOTIDE SEQUENCE [LARGE SCALE GENOMIC DNA]</scope>
    <source>
        <strain evidence="12 13">W1</strain>
    </source>
</reference>
<sequence length="535" mass="60158">MLENSNNTKIKEKITKSSLKMSIVTAISRIFGLVRDQIQAALLGTTFIADAFAIGFILPNLLRRLFAEGNMVASFIPVFTELEKEKGIEESKKFFRAIFTLLTLILILIVLIGIIISPLLVKFLYKSADKEALGLATNLSRIMFPYLLFISLAALMQGILNIRGYYSISAASPIILNTIIITTALIFYFFFSNVFENMSYVFAIAVLIGGFVQFIYQMPFVKKFGFTFKPSFNFKDIYVIKMIKLFAPGIFGASVYQINLLVSTAFAGAIGEGRVSAVTFANRIHEFVLGVFAVSIATVMLPTLSKLIAEDKKEEAKDTLGYSLRLVALITIPATFGFIILGKEIVASIFQYGAFSSNSTFLVSSALKYLSISLFFVASYRIVVQSFYAMKDMKTPVYTAFFSFVINALSNYLCVYIFKFDIIGISISSVSANIISFCILYILLMKKIKTKSIINKKIDIFKTFLSSSLMGMFVFSLKYYFLSVPQFSKAFFVLKVFIIIFAGIIFYCIINIILKNDDFISFINIFRKKIIKRKL</sequence>
<feature type="transmembrane region" description="Helical" evidence="10">
    <location>
        <begin position="94"/>
        <end position="121"/>
    </location>
</feature>
<feature type="transmembrane region" description="Helical" evidence="10">
    <location>
        <begin position="245"/>
        <end position="267"/>
    </location>
</feature>
<evidence type="ECO:0000256" key="9">
    <source>
        <dbReference type="ARBA" id="ARBA00061532"/>
    </source>
</evidence>
<keyword evidence="6 10" id="KW-1133">Transmembrane helix</keyword>
<dbReference type="NCBIfam" id="TIGR01695">
    <property type="entry name" value="murJ_mviN"/>
    <property type="match status" value="1"/>
</dbReference>
<feature type="transmembrane region" description="Helical" evidence="10">
    <location>
        <begin position="174"/>
        <end position="191"/>
    </location>
</feature>
<dbReference type="Pfam" id="PF03023">
    <property type="entry name" value="MurJ"/>
    <property type="match status" value="1"/>
</dbReference>
<dbReference type="GO" id="GO:0034204">
    <property type="term" value="P:lipid translocation"/>
    <property type="evidence" value="ECO:0007669"/>
    <property type="project" value="TreeGrafter"/>
</dbReference>
<protein>
    <recommendedName>
        <fullName evidence="10">Probable lipid II flippase MurJ</fullName>
    </recommendedName>
</protein>
<keyword evidence="10 11" id="KW-0961">Cell wall biogenesis/degradation</keyword>
<evidence type="ECO:0000313" key="12">
    <source>
        <dbReference type="EMBL" id="TXJ12635.1"/>
    </source>
</evidence>
<feature type="transmembrane region" description="Helical" evidence="10">
    <location>
        <begin position="395"/>
        <end position="418"/>
    </location>
</feature>
<evidence type="ECO:0000256" key="3">
    <source>
        <dbReference type="ARBA" id="ARBA00022692"/>
    </source>
</evidence>
<dbReference type="GO" id="GO:0005886">
    <property type="term" value="C:plasma membrane"/>
    <property type="evidence" value="ECO:0007669"/>
    <property type="project" value="UniProtKB-SubCell"/>
</dbReference>
<organism evidence="12 13">
    <name type="scientific">Brachyspira aalborgi</name>
    <dbReference type="NCBI Taxonomy" id="29522"/>
    <lineage>
        <taxon>Bacteria</taxon>
        <taxon>Pseudomonadati</taxon>
        <taxon>Spirochaetota</taxon>
        <taxon>Spirochaetia</taxon>
        <taxon>Brachyspirales</taxon>
        <taxon>Brachyspiraceae</taxon>
        <taxon>Brachyspira</taxon>
    </lineage>
</organism>
<comment type="function">
    <text evidence="8 10 11">Involved in peptidoglycan biosynthesis. Transports lipid-linked peptidoglycan precursors from the inner to the outer leaflet of the cytoplasmic membrane.</text>
</comment>
<keyword evidence="5 10" id="KW-0573">Peptidoglycan synthesis</keyword>
<dbReference type="GO" id="GO:0015648">
    <property type="term" value="F:lipid-linked peptidoglycan transporter activity"/>
    <property type="evidence" value="ECO:0007669"/>
    <property type="project" value="UniProtKB-UniRule"/>
</dbReference>
<dbReference type="GO" id="GO:0009252">
    <property type="term" value="P:peptidoglycan biosynthetic process"/>
    <property type="evidence" value="ECO:0007669"/>
    <property type="project" value="UniProtKB-UniRule"/>
</dbReference>
<dbReference type="InterPro" id="IPR004268">
    <property type="entry name" value="MurJ"/>
</dbReference>